<dbReference type="Gene3D" id="3.40.50.300">
    <property type="entry name" value="P-loop containing nucleotide triphosphate hydrolases"/>
    <property type="match status" value="1"/>
</dbReference>
<protein>
    <submittedName>
        <fullName evidence="2">Chromosome partitioning protein</fullName>
    </submittedName>
</protein>
<proteinExistence type="predicted"/>
<dbReference type="Proteomes" id="UP000183926">
    <property type="component" value="Unassembled WGS sequence"/>
</dbReference>
<dbReference type="AlphaFoldDB" id="A0A1I7FCD1"/>
<dbReference type="PIRSF" id="PIRSF009320">
    <property type="entry name" value="Nuc_binding_HP_1000"/>
    <property type="match status" value="1"/>
</dbReference>
<reference evidence="2 3" key="1">
    <citation type="submission" date="2016-10" db="EMBL/GenBank/DDBJ databases">
        <authorList>
            <person name="de Groot N.N."/>
        </authorList>
    </citation>
    <scope>NUCLEOTIDE SEQUENCE [LARGE SCALE GENOMIC DNA]</scope>
    <source>
        <strain evidence="2 3">Nm24</strain>
    </source>
</reference>
<dbReference type="CDD" id="cd02042">
    <property type="entry name" value="ParAB_family"/>
    <property type="match status" value="1"/>
</dbReference>
<dbReference type="PANTHER" id="PTHR13696:SF99">
    <property type="entry name" value="COBYRINIC ACID AC-DIAMIDE SYNTHASE"/>
    <property type="match status" value="1"/>
</dbReference>
<feature type="domain" description="AAA" evidence="1">
    <location>
        <begin position="1"/>
        <end position="181"/>
    </location>
</feature>
<dbReference type="InterPro" id="IPR027417">
    <property type="entry name" value="P-loop_NTPase"/>
</dbReference>
<accession>A0A1I7FCD1</accession>
<dbReference type="PANTHER" id="PTHR13696">
    <property type="entry name" value="P-LOOP CONTAINING NUCLEOSIDE TRIPHOSPHATE HYDROLASE"/>
    <property type="match status" value="1"/>
</dbReference>
<dbReference type="Pfam" id="PF13614">
    <property type="entry name" value="AAA_31"/>
    <property type="match status" value="1"/>
</dbReference>
<evidence type="ECO:0000313" key="2">
    <source>
        <dbReference type="EMBL" id="SFU33824.1"/>
    </source>
</evidence>
<dbReference type="EMBL" id="FPBL01000001">
    <property type="protein sequence ID" value="SFU33824.1"/>
    <property type="molecule type" value="Genomic_DNA"/>
</dbReference>
<sequence length="268" mass="28542">MKVVAVATQKGGQGKTTIALHLAFSAVEAGLKVLFVDLDTQGNATLILTGSSRIAHTPDYTALTASSLFNAQTGRRIKPLATDEGIDLIAPDAQLSEHIKGTIDPHSPELAAPRTVLGKFADDYDLCIIDAPPALGQVLAALLAASNAVITPLTMDIFAIDGAAELLDTISLVKEAENPGLVHLGIVPNQINTRSQDEIATLVSLRQAYGSLITPYAFSLRYAVKAAISARKPVWRSVNGSSHRKAAQEWKDNCRTVLEQLNVLESQQ</sequence>
<dbReference type="SUPFAM" id="SSF52540">
    <property type="entry name" value="P-loop containing nucleoside triphosphate hydrolases"/>
    <property type="match status" value="1"/>
</dbReference>
<dbReference type="InterPro" id="IPR050678">
    <property type="entry name" value="DNA_Partitioning_ATPase"/>
</dbReference>
<organism evidence="2 3">
    <name type="scientific">Nitrosomonas eutropha</name>
    <dbReference type="NCBI Taxonomy" id="916"/>
    <lineage>
        <taxon>Bacteria</taxon>
        <taxon>Pseudomonadati</taxon>
        <taxon>Pseudomonadota</taxon>
        <taxon>Betaproteobacteria</taxon>
        <taxon>Nitrosomonadales</taxon>
        <taxon>Nitrosomonadaceae</taxon>
        <taxon>Nitrosomonas</taxon>
    </lineage>
</organism>
<evidence type="ECO:0000313" key="3">
    <source>
        <dbReference type="Proteomes" id="UP000183926"/>
    </source>
</evidence>
<dbReference type="RefSeq" id="WP_074926591.1">
    <property type="nucleotide sequence ID" value="NZ_FPBL01000001.1"/>
</dbReference>
<gene>
    <name evidence="2" type="ORF">SAMN05216339_101411</name>
</gene>
<name>A0A1I7FCD1_9PROT</name>
<evidence type="ECO:0000259" key="1">
    <source>
        <dbReference type="Pfam" id="PF13614"/>
    </source>
</evidence>
<dbReference type="InterPro" id="IPR025669">
    <property type="entry name" value="AAA_dom"/>
</dbReference>
<dbReference type="OrthoDB" id="69313at2"/>